<organism evidence="24 25">
    <name type="scientific">Spongiactinospora rosea</name>
    <dbReference type="NCBI Taxonomy" id="2248750"/>
    <lineage>
        <taxon>Bacteria</taxon>
        <taxon>Bacillati</taxon>
        <taxon>Actinomycetota</taxon>
        <taxon>Actinomycetes</taxon>
        <taxon>Streptosporangiales</taxon>
        <taxon>Streptosporangiaceae</taxon>
        <taxon>Spongiactinospora</taxon>
    </lineage>
</organism>
<dbReference type="InterPro" id="IPR001095">
    <property type="entry name" value="Acetyl_CoA_COase_a_su"/>
</dbReference>
<accession>A0A366M111</accession>
<keyword evidence="14 19" id="KW-0067">ATP-binding</keyword>
<dbReference type="NCBIfam" id="NF041504">
    <property type="entry name" value="AccA_sub"/>
    <property type="match status" value="1"/>
</dbReference>
<dbReference type="HAMAP" id="MF_00823">
    <property type="entry name" value="AcetylCoA_CT_alpha"/>
    <property type="match status" value="1"/>
</dbReference>
<comment type="cofactor">
    <cofactor evidence="20">
        <name>Zn(2+)</name>
        <dbReference type="ChEBI" id="CHEBI:29105"/>
    </cofactor>
    <text evidence="20">Binds 1 zinc ion per subunit.</text>
</comment>
<keyword evidence="7 19" id="KW-0444">Lipid biosynthesis</keyword>
<evidence type="ECO:0000256" key="11">
    <source>
        <dbReference type="ARBA" id="ARBA00022771"/>
    </source>
</evidence>
<name>A0A366M111_9ACTN</name>
<dbReference type="UniPathway" id="UPA00655">
    <property type="reaction ID" value="UER00711"/>
</dbReference>
<keyword evidence="12 19" id="KW-0276">Fatty acid metabolism</keyword>
<feature type="compositionally biased region" description="Pro residues" evidence="21">
    <location>
        <begin position="1"/>
        <end position="18"/>
    </location>
</feature>
<evidence type="ECO:0000256" key="13">
    <source>
        <dbReference type="ARBA" id="ARBA00022833"/>
    </source>
</evidence>
<dbReference type="Gene3D" id="3.90.226.10">
    <property type="entry name" value="2-enoyl-CoA Hydratase, Chain A, domain 1"/>
    <property type="match status" value="2"/>
</dbReference>
<comment type="pathway">
    <text evidence="2 19">Lipid metabolism; malonyl-CoA biosynthesis; malonyl-CoA from acetyl-CoA: step 1/1.</text>
</comment>
<dbReference type="InterPro" id="IPR034733">
    <property type="entry name" value="AcCoA_carboxyl_beta"/>
</dbReference>
<dbReference type="HAMAP" id="MF_01395">
    <property type="entry name" value="AcetylCoA_CT_beta"/>
    <property type="match status" value="1"/>
</dbReference>
<evidence type="ECO:0000256" key="8">
    <source>
        <dbReference type="ARBA" id="ARBA00022679"/>
    </source>
</evidence>
<dbReference type="NCBIfam" id="TIGR00513">
    <property type="entry name" value="accA"/>
    <property type="match status" value="1"/>
</dbReference>
<dbReference type="PROSITE" id="PS50980">
    <property type="entry name" value="COA_CT_NTER"/>
    <property type="match status" value="1"/>
</dbReference>
<evidence type="ECO:0000256" key="7">
    <source>
        <dbReference type="ARBA" id="ARBA00022516"/>
    </source>
</evidence>
<keyword evidence="6 19" id="KW-0963">Cytoplasm</keyword>
<dbReference type="InterPro" id="IPR029045">
    <property type="entry name" value="ClpP/crotonase-like_dom_sf"/>
</dbReference>
<feature type="binding site" evidence="20">
    <location>
        <position position="35"/>
    </location>
    <ligand>
        <name>Zn(2+)</name>
        <dbReference type="ChEBI" id="CHEBI:29105"/>
    </ligand>
</feature>
<comment type="subunit">
    <text evidence="19">Acetyl-CoA carboxylase is a heterohexamer composed of biotin carboxyl carrier protein (AccB), biotin carboxylase (AccC) and two subunits each of ACCase subunit alpha (AccA) and ACCase subunit beta (AccD).</text>
</comment>
<keyword evidence="16 19" id="KW-0275">Fatty acid biosynthesis</keyword>
<keyword evidence="8 19" id="KW-0808">Transferase</keyword>
<evidence type="ECO:0000259" key="22">
    <source>
        <dbReference type="PROSITE" id="PS50980"/>
    </source>
</evidence>
<dbReference type="Pfam" id="PF17848">
    <property type="entry name" value="Zn_ribbon_ACC"/>
    <property type="match status" value="1"/>
</dbReference>
<keyword evidence="25" id="KW-1185">Reference proteome</keyword>
<dbReference type="PANTHER" id="PTHR42853">
    <property type="entry name" value="ACETYL-COENZYME A CARBOXYLASE CARBOXYL TRANSFERASE SUBUNIT ALPHA"/>
    <property type="match status" value="1"/>
</dbReference>
<evidence type="ECO:0000259" key="23">
    <source>
        <dbReference type="PROSITE" id="PS50989"/>
    </source>
</evidence>
<dbReference type="InterPro" id="IPR011762">
    <property type="entry name" value="COA_CT_N"/>
</dbReference>
<dbReference type="GO" id="GO:0005524">
    <property type="term" value="F:ATP binding"/>
    <property type="evidence" value="ECO:0007669"/>
    <property type="project" value="UniProtKB-KW"/>
</dbReference>
<dbReference type="Proteomes" id="UP000253303">
    <property type="component" value="Unassembled WGS sequence"/>
</dbReference>
<sequence length="577" mass="60350">MPPPAPPPEPVPEPPPATGPRGGGPAEGEERWTACGRCRSLLYVPRLARDLHVCPECGHHGRVGALRRLRMLLDPGSFRPAPAVRGGDPLGFSDSRPYPVRLAQARRATSLADAACHGRGAIGGHEVVVLAMDFGFMGGSMGSAVGEAVARAADEALDTRTPLILITCSGGARMQEGVLSLMQMATTAQALRRLERAGVLRVCVLADPTFGGVTASFATLGDVLVAERGGLIGFAGPRVIAAATGRPLPEGFQTAEYLLGKGLLDRVEHRGALRPLLTRVLDLASPVSGPAPPTEREPGVAVVTDPAELDTGASAWDTVRTARDIHRPTTLDYVRLIADDFVELYGDRAHGDDPAIVGGLCSIGGVRVVLVGHQKGHDTAELVARNFGMPHPWGYRKALRLMRLADRLGLPVVTLVDTQGAAPGVEAEERGQAWAIAETIAGMSDLQVPVVSVVTGEGGSGGAIALAVADRLLMMEHSCYSVISPESCSTILCGDPSQGPAMAEALRLTAPELLRMGVADGVIREPYGGAQADHAAVAANLAAALLAAIEEEAKEPAAGRRERRHARFRRLGMVTDG</sequence>
<evidence type="ECO:0000256" key="5">
    <source>
        <dbReference type="ARBA" id="ARBA00011664"/>
    </source>
</evidence>
<evidence type="ECO:0000256" key="21">
    <source>
        <dbReference type="SAM" id="MobiDB-lite"/>
    </source>
</evidence>
<dbReference type="Pfam" id="PF03255">
    <property type="entry name" value="ACCA"/>
    <property type="match status" value="1"/>
</dbReference>
<feature type="binding site" evidence="20">
    <location>
        <position position="57"/>
    </location>
    <ligand>
        <name>Zn(2+)</name>
        <dbReference type="ChEBI" id="CHEBI:29105"/>
    </ligand>
</feature>
<evidence type="ECO:0000256" key="14">
    <source>
        <dbReference type="ARBA" id="ARBA00022840"/>
    </source>
</evidence>
<evidence type="ECO:0000256" key="2">
    <source>
        <dbReference type="ARBA" id="ARBA00004956"/>
    </source>
</evidence>
<evidence type="ECO:0000256" key="18">
    <source>
        <dbReference type="ARBA" id="ARBA00049152"/>
    </source>
</evidence>
<keyword evidence="13 20" id="KW-0862">Zinc</keyword>
<comment type="function">
    <text evidence="19">Component of the acetyl coenzyme A carboxylase (ACC) complex. First, biotin carboxylase catalyzes the carboxylation of biotin on its carrier protein (BCCP) and then the CO(2) group is transferred by the carboxyltransferase to acetyl-CoA to form malonyl-CoA.</text>
</comment>
<protein>
    <recommendedName>
        <fullName evidence="19 20">Multifunctional fusion protein</fullName>
    </recommendedName>
    <domain>
        <recommendedName>
            <fullName evidence="19">Acetyl-coenzyme A carboxylase carboxyl transferase subunit alpha</fullName>
            <shortName evidence="19">ACCase subunit alpha</shortName>
            <shortName evidence="19">Acetyl-CoA carboxylase carboxyltransferase subunit alpha</shortName>
            <ecNumber evidence="19">2.1.3.15</ecNumber>
        </recommendedName>
    </domain>
    <domain>
        <recommendedName>
            <fullName evidence="20">Acetyl-coenzyme A carboxylase carboxyl transferase subunit beta</fullName>
            <shortName evidence="20">ACCase subunit beta</shortName>
            <shortName evidence="20">Acetyl-CoA carboxylase carboxyltransferase subunit beta</shortName>
        </recommendedName>
    </domain>
</protein>
<dbReference type="EMBL" id="QMEY01000004">
    <property type="protein sequence ID" value="RBQ19908.1"/>
    <property type="molecule type" value="Genomic_DNA"/>
</dbReference>
<dbReference type="OrthoDB" id="9772975at2"/>
<evidence type="ECO:0000256" key="10">
    <source>
        <dbReference type="ARBA" id="ARBA00022741"/>
    </source>
</evidence>
<comment type="catalytic activity">
    <reaction evidence="18 19">
        <text>N(6)-carboxybiotinyl-L-lysyl-[protein] + acetyl-CoA = N(6)-biotinyl-L-lysyl-[protein] + malonyl-CoA</text>
        <dbReference type="Rhea" id="RHEA:54728"/>
        <dbReference type="Rhea" id="RHEA-COMP:10505"/>
        <dbReference type="Rhea" id="RHEA-COMP:10506"/>
        <dbReference type="ChEBI" id="CHEBI:57288"/>
        <dbReference type="ChEBI" id="CHEBI:57384"/>
        <dbReference type="ChEBI" id="CHEBI:83144"/>
        <dbReference type="ChEBI" id="CHEBI:83145"/>
        <dbReference type="EC" id="2.1.3.15"/>
    </reaction>
</comment>
<dbReference type="GO" id="GO:0016743">
    <property type="term" value="F:carboxyl- or carbamoyltransferase activity"/>
    <property type="evidence" value="ECO:0007669"/>
    <property type="project" value="UniProtKB-UniRule"/>
</dbReference>
<evidence type="ECO:0000256" key="15">
    <source>
        <dbReference type="ARBA" id="ARBA00023098"/>
    </source>
</evidence>
<dbReference type="PROSITE" id="PS50989">
    <property type="entry name" value="COA_CT_CTER"/>
    <property type="match status" value="1"/>
</dbReference>
<dbReference type="InterPro" id="IPR041010">
    <property type="entry name" value="Znf-ACC"/>
</dbReference>
<dbReference type="InterPro" id="IPR011763">
    <property type="entry name" value="COA_CT_C"/>
</dbReference>
<evidence type="ECO:0000256" key="12">
    <source>
        <dbReference type="ARBA" id="ARBA00022832"/>
    </source>
</evidence>
<gene>
    <name evidence="19 24" type="primary">accA</name>
    <name evidence="20" type="synonym">accD</name>
    <name evidence="24" type="ORF">DP939_13760</name>
</gene>
<feature type="binding site" evidence="20">
    <location>
        <position position="38"/>
    </location>
    <ligand>
        <name>Zn(2+)</name>
        <dbReference type="ChEBI" id="CHEBI:29105"/>
    </ligand>
</feature>
<dbReference type="GO" id="GO:2001295">
    <property type="term" value="P:malonyl-CoA biosynthetic process"/>
    <property type="evidence" value="ECO:0007669"/>
    <property type="project" value="UniProtKB-UniRule"/>
</dbReference>
<evidence type="ECO:0000256" key="20">
    <source>
        <dbReference type="HAMAP-Rule" id="MF_01395"/>
    </source>
</evidence>
<dbReference type="GO" id="GO:0003989">
    <property type="term" value="F:acetyl-CoA carboxylase activity"/>
    <property type="evidence" value="ECO:0007669"/>
    <property type="project" value="InterPro"/>
</dbReference>
<evidence type="ECO:0000256" key="16">
    <source>
        <dbReference type="ARBA" id="ARBA00023160"/>
    </source>
</evidence>
<feature type="domain" description="CoA carboxyltransferase C-terminal" evidence="23">
    <location>
        <begin position="306"/>
        <end position="551"/>
    </location>
</feature>
<comment type="subunit">
    <text evidence="5">Acetyl-CoA carboxylase is a heterotetramer composed of biotin carboxyl carrier protein (AccB), biotin carboxylase (AccC) and two subunits of ACCase subunit beta/alpha.</text>
</comment>
<dbReference type="SUPFAM" id="SSF52096">
    <property type="entry name" value="ClpP/crotonase"/>
    <property type="match status" value="2"/>
</dbReference>
<evidence type="ECO:0000256" key="3">
    <source>
        <dbReference type="ARBA" id="ARBA00006276"/>
    </source>
</evidence>
<keyword evidence="9 20" id="KW-0479">Metal-binding</keyword>
<comment type="similarity">
    <text evidence="3">In the C-terminal section; belongs to the AccA family.</text>
</comment>
<keyword evidence="11 20" id="KW-0863">Zinc-finger</keyword>
<feature type="region of interest" description="Disordered" evidence="21">
    <location>
        <begin position="1"/>
        <end position="30"/>
    </location>
</feature>
<dbReference type="GO" id="GO:0009317">
    <property type="term" value="C:acetyl-CoA carboxylase complex"/>
    <property type="evidence" value="ECO:0007669"/>
    <property type="project" value="InterPro"/>
</dbReference>
<evidence type="ECO:0000256" key="6">
    <source>
        <dbReference type="ARBA" id="ARBA00022490"/>
    </source>
</evidence>
<evidence type="ECO:0000256" key="19">
    <source>
        <dbReference type="HAMAP-Rule" id="MF_00823"/>
    </source>
</evidence>
<comment type="similarity">
    <text evidence="20">Belongs to the AccD/PCCB family.</text>
</comment>
<keyword evidence="10 19" id="KW-0547">Nucleotide-binding</keyword>
<comment type="subcellular location">
    <subcellularLocation>
        <location evidence="1 19">Cytoplasm</location>
    </subcellularLocation>
</comment>
<evidence type="ECO:0000256" key="9">
    <source>
        <dbReference type="ARBA" id="ARBA00022723"/>
    </source>
</evidence>
<reference evidence="24 25" key="1">
    <citation type="submission" date="2018-06" db="EMBL/GenBank/DDBJ databases">
        <title>Sphaerisporangium craniellae sp. nov., isolated from a marine sponge in the South China Sea.</title>
        <authorList>
            <person name="Li L."/>
        </authorList>
    </citation>
    <scope>NUCLEOTIDE SEQUENCE [LARGE SCALE GENOMIC DNA]</scope>
    <source>
        <strain evidence="24 25">LHW63015</strain>
    </source>
</reference>
<dbReference type="InterPro" id="IPR000438">
    <property type="entry name" value="Acetyl_CoA_COase_Trfase_b_su"/>
</dbReference>
<dbReference type="PRINTS" id="PR01069">
    <property type="entry name" value="ACCCTRFRASEA"/>
</dbReference>
<evidence type="ECO:0000256" key="1">
    <source>
        <dbReference type="ARBA" id="ARBA00004496"/>
    </source>
</evidence>
<dbReference type="PANTHER" id="PTHR42853:SF3">
    <property type="entry name" value="ACETYL-COENZYME A CARBOXYLASE CARBOXYL TRANSFERASE SUBUNIT ALPHA, CHLOROPLASTIC"/>
    <property type="match status" value="1"/>
</dbReference>
<feature type="domain" description="CoA carboxyltransferase N-terminal" evidence="22">
    <location>
        <begin position="31"/>
        <end position="299"/>
    </location>
</feature>
<dbReference type="GO" id="GO:0006633">
    <property type="term" value="P:fatty acid biosynthetic process"/>
    <property type="evidence" value="ECO:0007669"/>
    <property type="project" value="UniProtKB-KW"/>
</dbReference>
<comment type="caution">
    <text evidence="24">The sequence shown here is derived from an EMBL/GenBank/DDBJ whole genome shotgun (WGS) entry which is preliminary data.</text>
</comment>
<evidence type="ECO:0000256" key="17">
    <source>
        <dbReference type="ARBA" id="ARBA00025280"/>
    </source>
</evidence>
<dbReference type="EC" id="2.1.3.15" evidence="19"/>
<evidence type="ECO:0000256" key="4">
    <source>
        <dbReference type="ARBA" id="ARBA00010284"/>
    </source>
</evidence>
<feature type="zinc finger region" description="C4-type" evidence="20">
    <location>
        <begin position="35"/>
        <end position="57"/>
    </location>
</feature>
<comment type="similarity">
    <text evidence="4">In the N-terminal section; belongs to the AccD/PCCB family.</text>
</comment>
<evidence type="ECO:0000313" key="24">
    <source>
        <dbReference type="EMBL" id="RBQ19908.1"/>
    </source>
</evidence>
<dbReference type="GO" id="GO:0008270">
    <property type="term" value="F:zinc ion binding"/>
    <property type="evidence" value="ECO:0007669"/>
    <property type="project" value="UniProtKB-UniRule"/>
</dbReference>
<dbReference type="AlphaFoldDB" id="A0A366M111"/>
<keyword evidence="15 19" id="KW-0443">Lipid metabolism</keyword>
<comment type="similarity">
    <text evidence="19">Belongs to the AccA family.</text>
</comment>
<dbReference type="Pfam" id="PF01039">
    <property type="entry name" value="Carboxyl_trans"/>
    <property type="match status" value="1"/>
</dbReference>
<comment type="function">
    <text evidence="17 20">Component of the acetyl coenzyme A carboxylase (ACC) complex. Biotin carboxylase (BC) catalyzes the carboxylation of biotin on its carrier protein (BCCP) and then the CO(2) group is transferred by the transcarboxylase to acetyl-CoA to form malonyl-CoA.</text>
</comment>
<evidence type="ECO:0000313" key="25">
    <source>
        <dbReference type="Proteomes" id="UP000253303"/>
    </source>
</evidence>
<feature type="binding site" evidence="20">
    <location>
        <position position="54"/>
    </location>
    <ligand>
        <name>Zn(2+)</name>
        <dbReference type="ChEBI" id="CHEBI:29105"/>
    </ligand>
</feature>
<proteinExistence type="inferred from homology"/>